<dbReference type="AlphaFoldDB" id="A0A917GVD4"/>
<feature type="transmembrane region" description="Helical" evidence="11">
    <location>
        <begin position="107"/>
        <end position="128"/>
    </location>
</feature>
<dbReference type="GO" id="GO:0006417">
    <property type="term" value="P:regulation of translation"/>
    <property type="evidence" value="ECO:0007669"/>
    <property type="project" value="TreeGrafter"/>
</dbReference>
<comment type="caution">
    <text evidence="14">The sequence shown here is derived from an EMBL/GenBank/DDBJ whole genome shotgun (WGS) entry which is preliminary data.</text>
</comment>
<feature type="domain" description="Putative zinc-finger" evidence="13">
    <location>
        <begin position="3"/>
        <end position="35"/>
    </location>
</feature>
<feature type="domain" description="Anti-sigma K factor RskA C-terminal" evidence="12">
    <location>
        <begin position="109"/>
        <end position="249"/>
    </location>
</feature>
<keyword evidence="4 11" id="KW-0812">Transmembrane</keyword>
<evidence type="ECO:0000256" key="2">
    <source>
        <dbReference type="ARBA" id="ARBA00004236"/>
    </source>
</evidence>
<dbReference type="Gene3D" id="1.10.10.1320">
    <property type="entry name" value="Anti-sigma factor, zinc-finger domain"/>
    <property type="match status" value="1"/>
</dbReference>
<evidence type="ECO:0000259" key="12">
    <source>
        <dbReference type="Pfam" id="PF10099"/>
    </source>
</evidence>
<gene>
    <name evidence="14" type="ORF">GCM10011374_21540</name>
</gene>
<dbReference type="EMBL" id="BMEQ01000010">
    <property type="protein sequence ID" value="GGG58402.1"/>
    <property type="molecule type" value="Genomic_DNA"/>
</dbReference>
<evidence type="ECO:0000313" key="14">
    <source>
        <dbReference type="EMBL" id="GGG58402.1"/>
    </source>
</evidence>
<dbReference type="Pfam" id="PF13490">
    <property type="entry name" value="zf-HC2"/>
    <property type="match status" value="1"/>
</dbReference>
<sequence length="256" mass="26580">MSEIHDSAALYAVDALEPGEREAFEEHLRECASCRREVAEYAEVGAQLADGVAQAPPPSLREDVLAGIRGTAPLPALPGAPAAPVPPAGDRGATVVSLDGRRRRRPLPAAAAAAVLVGAAALGGWALGVQTEQRQQEQLAAQEEQEQTRQNRLLGAPDVVTRAIELDGRTATVVASRQAGEALVVSSGLPDPGEGREYQLWLMEDGVPVPDVHFSGGEVRTWLEGDVGDAAAVAMTVEPVGGSQTPTLPVVASAEL</sequence>
<keyword evidence="3" id="KW-1003">Cell membrane</keyword>
<dbReference type="InterPro" id="IPR051474">
    <property type="entry name" value="Anti-sigma-K/W_factor"/>
</dbReference>
<protein>
    <recommendedName>
        <fullName evidence="10">Regulator of SigK</fullName>
    </recommendedName>
    <alternativeName>
        <fullName evidence="9">Sigma-K anti-sigma factor RskA</fullName>
    </alternativeName>
</protein>
<keyword evidence="8" id="KW-0804">Transcription</keyword>
<evidence type="ECO:0000256" key="10">
    <source>
        <dbReference type="ARBA" id="ARBA00030803"/>
    </source>
</evidence>
<evidence type="ECO:0000256" key="7">
    <source>
        <dbReference type="ARBA" id="ARBA00023136"/>
    </source>
</evidence>
<evidence type="ECO:0000256" key="8">
    <source>
        <dbReference type="ARBA" id="ARBA00023163"/>
    </source>
</evidence>
<keyword evidence="6" id="KW-0805">Transcription regulation</keyword>
<dbReference type="InterPro" id="IPR027383">
    <property type="entry name" value="Znf_put"/>
</dbReference>
<comment type="subcellular location">
    <subcellularLocation>
        <location evidence="2">Cell membrane</location>
    </subcellularLocation>
    <subcellularLocation>
        <location evidence="1">Membrane</location>
        <topology evidence="1">Single-pass membrane protein</topology>
    </subcellularLocation>
</comment>
<proteinExistence type="predicted"/>
<accession>A0A917GVD4</accession>
<dbReference type="GO" id="GO:0016989">
    <property type="term" value="F:sigma factor antagonist activity"/>
    <property type="evidence" value="ECO:0007669"/>
    <property type="project" value="TreeGrafter"/>
</dbReference>
<dbReference type="Proteomes" id="UP000638848">
    <property type="component" value="Unassembled WGS sequence"/>
</dbReference>
<dbReference type="InterPro" id="IPR041916">
    <property type="entry name" value="Anti_sigma_zinc_sf"/>
</dbReference>
<evidence type="ECO:0000259" key="13">
    <source>
        <dbReference type="Pfam" id="PF13490"/>
    </source>
</evidence>
<name>A0A917GVD4_9MICC</name>
<evidence type="ECO:0000256" key="11">
    <source>
        <dbReference type="SAM" id="Phobius"/>
    </source>
</evidence>
<evidence type="ECO:0000256" key="4">
    <source>
        <dbReference type="ARBA" id="ARBA00022692"/>
    </source>
</evidence>
<evidence type="ECO:0000313" key="15">
    <source>
        <dbReference type="Proteomes" id="UP000638848"/>
    </source>
</evidence>
<evidence type="ECO:0000256" key="1">
    <source>
        <dbReference type="ARBA" id="ARBA00004167"/>
    </source>
</evidence>
<dbReference type="PANTHER" id="PTHR37461:SF1">
    <property type="entry name" value="ANTI-SIGMA-K FACTOR RSKA"/>
    <property type="match status" value="1"/>
</dbReference>
<dbReference type="PANTHER" id="PTHR37461">
    <property type="entry name" value="ANTI-SIGMA-K FACTOR RSKA"/>
    <property type="match status" value="1"/>
</dbReference>
<dbReference type="Pfam" id="PF10099">
    <property type="entry name" value="RskA_C"/>
    <property type="match status" value="1"/>
</dbReference>
<evidence type="ECO:0000256" key="5">
    <source>
        <dbReference type="ARBA" id="ARBA00022989"/>
    </source>
</evidence>
<keyword evidence="5 11" id="KW-1133">Transmembrane helix</keyword>
<reference evidence="14" key="1">
    <citation type="journal article" date="2014" name="Int. J. Syst. Evol. Microbiol.">
        <title>Complete genome sequence of Corynebacterium casei LMG S-19264T (=DSM 44701T), isolated from a smear-ripened cheese.</title>
        <authorList>
            <consortium name="US DOE Joint Genome Institute (JGI-PGF)"/>
            <person name="Walter F."/>
            <person name="Albersmeier A."/>
            <person name="Kalinowski J."/>
            <person name="Ruckert C."/>
        </authorList>
    </citation>
    <scope>NUCLEOTIDE SEQUENCE</scope>
    <source>
        <strain evidence="14">CGMCC 1.12187</strain>
    </source>
</reference>
<dbReference type="InterPro" id="IPR018764">
    <property type="entry name" value="RskA_C"/>
</dbReference>
<evidence type="ECO:0000256" key="6">
    <source>
        <dbReference type="ARBA" id="ARBA00023015"/>
    </source>
</evidence>
<organism evidence="14 15">
    <name type="scientific">Kocuria dechangensis</name>
    <dbReference type="NCBI Taxonomy" id="1176249"/>
    <lineage>
        <taxon>Bacteria</taxon>
        <taxon>Bacillati</taxon>
        <taxon>Actinomycetota</taxon>
        <taxon>Actinomycetes</taxon>
        <taxon>Micrococcales</taxon>
        <taxon>Micrococcaceae</taxon>
        <taxon>Kocuria</taxon>
    </lineage>
</organism>
<keyword evidence="7 11" id="KW-0472">Membrane</keyword>
<keyword evidence="15" id="KW-1185">Reference proteome</keyword>
<dbReference type="RefSeq" id="WP_188537053.1">
    <property type="nucleotide sequence ID" value="NZ_BMEQ01000010.1"/>
</dbReference>
<evidence type="ECO:0000256" key="3">
    <source>
        <dbReference type="ARBA" id="ARBA00022475"/>
    </source>
</evidence>
<reference evidence="14" key="2">
    <citation type="submission" date="2020-09" db="EMBL/GenBank/DDBJ databases">
        <authorList>
            <person name="Sun Q."/>
            <person name="Zhou Y."/>
        </authorList>
    </citation>
    <scope>NUCLEOTIDE SEQUENCE</scope>
    <source>
        <strain evidence="14">CGMCC 1.12187</strain>
    </source>
</reference>
<dbReference type="GO" id="GO:0005886">
    <property type="term" value="C:plasma membrane"/>
    <property type="evidence" value="ECO:0007669"/>
    <property type="project" value="UniProtKB-SubCell"/>
</dbReference>
<evidence type="ECO:0000256" key="9">
    <source>
        <dbReference type="ARBA" id="ARBA00029829"/>
    </source>
</evidence>